<sequence>MAALTPPLSLAFEANSLYILILDRGDTYLFLWSLYLTTTATEGIHFHIINDSGPTDWKYERTPTDKMPFLRRLLVALKIGAVEPKMHGALSDRLALVPLTLFSTRFREKLSCRVWAKEALFALDDEGFLDLGKTVQGIEEEANYLAMMAKSKGDRKVVRSAACTV</sequence>
<keyword evidence="2" id="KW-1185">Reference proteome</keyword>
<protein>
    <submittedName>
        <fullName evidence="1">Uncharacterized protein</fullName>
    </submittedName>
</protein>
<proteinExistence type="predicted"/>
<reference evidence="1" key="1">
    <citation type="submission" date="2022-12" db="EMBL/GenBank/DDBJ databases">
        <authorList>
            <person name="Petersen C."/>
        </authorList>
    </citation>
    <scope>NUCLEOTIDE SEQUENCE</scope>
    <source>
        <strain evidence="1">IBT 21472</strain>
    </source>
</reference>
<dbReference type="EMBL" id="JAPZBO010000003">
    <property type="protein sequence ID" value="KAJ5321117.1"/>
    <property type="molecule type" value="Genomic_DNA"/>
</dbReference>
<dbReference type="AlphaFoldDB" id="A0A9W9Q3H7"/>
<name>A0A9W9Q3H7_9EURO</name>
<accession>A0A9W9Q3H7</accession>
<gene>
    <name evidence="1" type="ORF">N7476_004119</name>
</gene>
<dbReference type="Proteomes" id="UP001147746">
    <property type="component" value="Unassembled WGS sequence"/>
</dbReference>
<dbReference type="OrthoDB" id="3016366at2759"/>
<organism evidence="1 2">
    <name type="scientific">Penicillium atrosanguineum</name>
    <dbReference type="NCBI Taxonomy" id="1132637"/>
    <lineage>
        <taxon>Eukaryota</taxon>
        <taxon>Fungi</taxon>
        <taxon>Dikarya</taxon>
        <taxon>Ascomycota</taxon>
        <taxon>Pezizomycotina</taxon>
        <taxon>Eurotiomycetes</taxon>
        <taxon>Eurotiomycetidae</taxon>
        <taxon>Eurotiales</taxon>
        <taxon>Aspergillaceae</taxon>
        <taxon>Penicillium</taxon>
    </lineage>
</organism>
<evidence type="ECO:0000313" key="1">
    <source>
        <dbReference type="EMBL" id="KAJ5321117.1"/>
    </source>
</evidence>
<reference evidence="1" key="2">
    <citation type="journal article" date="2023" name="IMA Fungus">
        <title>Comparative genomic study of the Penicillium genus elucidates a diverse pangenome and 15 lateral gene transfer events.</title>
        <authorList>
            <person name="Petersen C."/>
            <person name="Sorensen T."/>
            <person name="Nielsen M.R."/>
            <person name="Sondergaard T.E."/>
            <person name="Sorensen J.L."/>
            <person name="Fitzpatrick D.A."/>
            <person name="Frisvad J.C."/>
            <person name="Nielsen K.L."/>
        </authorList>
    </citation>
    <scope>NUCLEOTIDE SEQUENCE</scope>
    <source>
        <strain evidence="1">IBT 21472</strain>
    </source>
</reference>
<comment type="caution">
    <text evidence="1">The sequence shown here is derived from an EMBL/GenBank/DDBJ whole genome shotgun (WGS) entry which is preliminary data.</text>
</comment>
<evidence type="ECO:0000313" key="2">
    <source>
        <dbReference type="Proteomes" id="UP001147746"/>
    </source>
</evidence>